<evidence type="ECO:0000256" key="7">
    <source>
        <dbReference type="SAM" id="Phobius"/>
    </source>
</evidence>
<accession>A0A1S8CW85</accession>
<protein>
    <submittedName>
        <fullName evidence="8">Transglycosylase</fullName>
    </submittedName>
</protein>
<dbReference type="EMBL" id="MLCN01000014">
    <property type="protein sequence ID" value="ONG40999.1"/>
    <property type="molecule type" value="Genomic_DNA"/>
</dbReference>
<dbReference type="PANTHER" id="PTHR33884">
    <property type="entry name" value="UPF0410 PROTEIN YMGE"/>
    <property type="match status" value="1"/>
</dbReference>
<dbReference type="RefSeq" id="WP_076877726.1">
    <property type="nucleotide sequence ID" value="NZ_MLCN01000014.1"/>
</dbReference>
<dbReference type="OrthoDB" id="9811343at2"/>
<sequence length="86" mass="9273">MFSLIGAIIIGFFAGLIARAVHPGDDKAGFIVTTVLGIIGSLLATYLGRWMGWYADGEAAGFIMSVVGAVLVLFIYNLIMRKRHQV</sequence>
<keyword evidence="4 7" id="KW-0812">Transmembrane</keyword>
<evidence type="ECO:0000256" key="3">
    <source>
        <dbReference type="ARBA" id="ARBA00022475"/>
    </source>
</evidence>
<evidence type="ECO:0000313" key="8">
    <source>
        <dbReference type="EMBL" id="ONG40999.1"/>
    </source>
</evidence>
<comment type="subcellular location">
    <subcellularLocation>
        <location evidence="1">Cell membrane</location>
        <topology evidence="1">Multi-pass membrane protein</topology>
    </subcellularLocation>
</comment>
<keyword evidence="3" id="KW-1003">Cell membrane</keyword>
<dbReference type="AlphaFoldDB" id="A0A1S8CW85"/>
<dbReference type="Pfam" id="PF04226">
    <property type="entry name" value="Transgly_assoc"/>
    <property type="match status" value="1"/>
</dbReference>
<evidence type="ECO:0000256" key="6">
    <source>
        <dbReference type="ARBA" id="ARBA00023136"/>
    </source>
</evidence>
<proteinExistence type="inferred from homology"/>
<keyword evidence="6 7" id="KW-0472">Membrane</keyword>
<organism evidence="8 9">
    <name type="scientific">Alkanindiges hydrocarboniclasticus</name>
    <dbReference type="NCBI Taxonomy" id="1907941"/>
    <lineage>
        <taxon>Bacteria</taxon>
        <taxon>Pseudomonadati</taxon>
        <taxon>Pseudomonadota</taxon>
        <taxon>Gammaproteobacteria</taxon>
        <taxon>Moraxellales</taxon>
        <taxon>Moraxellaceae</taxon>
        <taxon>Alkanindiges</taxon>
    </lineage>
</organism>
<comment type="caution">
    <text evidence="8">The sequence shown here is derived from an EMBL/GenBank/DDBJ whole genome shotgun (WGS) entry which is preliminary data.</text>
</comment>
<keyword evidence="9" id="KW-1185">Reference proteome</keyword>
<reference evidence="8 9" key="1">
    <citation type="submission" date="2016-10" db="EMBL/GenBank/DDBJ databases">
        <title>Draft Genome sequence of Alkanindiges sp. strain H1.</title>
        <authorList>
            <person name="Subhash Y."/>
            <person name="Lee S."/>
        </authorList>
    </citation>
    <scope>NUCLEOTIDE SEQUENCE [LARGE SCALE GENOMIC DNA]</scope>
    <source>
        <strain evidence="8 9">H1</strain>
    </source>
</reference>
<keyword evidence="5 7" id="KW-1133">Transmembrane helix</keyword>
<dbReference type="Proteomes" id="UP000192132">
    <property type="component" value="Unassembled WGS sequence"/>
</dbReference>
<dbReference type="PANTHER" id="PTHR33884:SF7">
    <property type="entry name" value="BSL8023 PROTEIN"/>
    <property type="match status" value="1"/>
</dbReference>
<dbReference type="GO" id="GO:0005886">
    <property type="term" value="C:plasma membrane"/>
    <property type="evidence" value="ECO:0007669"/>
    <property type="project" value="UniProtKB-SubCell"/>
</dbReference>
<evidence type="ECO:0000256" key="5">
    <source>
        <dbReference type="ARBA" id="ARBA00022989"/>
    </source>
</evidence>
<evidence type="ECO:0000256" key="4">
    <source>
        <dbReference type="ARBA" id="ARBA00022692"/>
    </source>
</evidence>
<name>A0A1S8CW85_9GAMM</name>
<evidence type="ECO:0000313" key="9">
    <source>
        <dbReference type="Proteomes" id="UP000192132"/>
    </source>
</evidence>
<comment type="similarity">
    <text evidence="2">Belongs to the UPF0410 family.</text>
</comment>
<evidence type="ECO:0000256" key="2">
    <source>
        <dbReference type="ARBA" id="ARBA00011006"/>
    </source>
</evidence>
<dbReference type="STRING" id="1907941.BKE30_06080"/>
<dbReference type="InterPro" id="IPR007341">
    <property type="entry name" value="Transgly_assoc"/>
</dbReference>
<evidence type="ECO:0000256" key="1">
    <source>
        <dbReference type="ARBA" id="ARBA00004651"/>
    </source>
</evidence>
<gene>
    <name evidence="8" type="ORF">BKE30_06080</name>
</gene>
<feature type="transmembrane region" description="Helical" evidence="7">
    <location>
        <begin position="59"/>
        <end position="79"/>
    </location>
</feature>
<feature type="transmembrane region" description="Helical" evidence="7">
    <location>
        <begin position="30"/>
        <end position="47"/>
    </location>
</feature>